<reference evidence="3" key="1">
    <citation type="submission" date="2016-11" db="EMBL/GenBank/DDBJ databases">
        <authorList>
            <person name="Varghese N."/>
            <person name="Submissions S."/>
        </authorList>
    </citation>
    <scope>NUCLEOTIDE SEQUENCE [LARGE SCALE GENOMIC DNA]</scope>
    <source>
        <strain evidence="3">DSM 15292</strain>
    </source>
</reference>
<evidence type="ECO:0000256" key="1">
    <source>
        <dbReference type="SAM" id="Phobius"/>
    </source>
</evidence>
<sequence>MIPKAIFLSLSRRAVLISLTLLFLVFNFLLNYFLPSEYALDLKFAYTVEQAYIAIGNLSKPDRDLYRVGILALDFPYMFVYGMLASGLLFLVWKKPKVLLIPLGIVLFDLIENILIIHILDSYPVEKPIMVTWASIITTCKWLLVCLLALFLLVGTVRLYLTKNFSILQHQNSEAKEI</sequence>
<evidence type="ECO:0000313" key="2">
    <source>
        <dbReference type="EMBL" id="SIN69750.1"/>
    </source>
</evidence>
<dbReference type="Proteomes" id="UP000185221">
    <property type="component" value="Unassembled WGS sequence"/>
</dbReference>
<organism evidence="2 3">
    <name type="scientific">Algoriphagus halophilus</name>
    <dbReference type="NCBI Taxonomy" id="226505"/>
    <lineage>
        <taxon>Bacteria</taxon>
        <taxon>Pseudomonadati</taxon>
        <taxon>Bacteroidota</taxon>
        <taxon>Cytophagia</taxon>
        <taxon>Cytophagales</taxon>
        <taxon>Cyclobacteriaceae</taxon>
        <taxon>Algoriphagus</taxon>
    </lineage>
</organism>
<feature type="transmembrane region" description="Helical" evidence="1">
    <location>
        <begin position="75"/>
        <end position="93"/>
    </location>
</feature>
<keyword evidence="1" id="KW-0472">Membrane</keyword>
<dbReference type="AlphaFoldDB" id="A0A1N6DG38"/>
<gene>
    <name evidence="2" type="ORF">SAMN05444394_0857</name>
</gene>
<dbReference type="OrthoDB" id="1453014at2"/>
<feature type="transmembrane region" description="Helical" evidence="1">
    <location>
        <begin position="100"/>
        <end position="120"/>
    </location>
</feature>
<keyword evidence="1" id="KW-1133">Transmembrane helix</keyword>
<keyword evidence="3" id="KW-1185">Reference proteome</keyword>
<keyword evidence="1" id="KW-0812">Transmembrane</keyword>
<evidence type="ECO:0000313" key="3">
    <source>
        <dbReference type="Proteomes" id="UP000185221"/>
    </source>
</evidence>
<feature type="transmembrane region" description="Helical" evidence="1">
    <location>
        <begin position="132"/>
        <end position="161"/>
    </location>
</feature>
<dbReference type="EMBL" id="FSRC01000001">
    <property type="protein sequence ID" value="SIN69750.1"/>
    <property type="molecule type" value="Genomic_DNA"/>
</dbReference>
<dbReference type="RefSeq" id="WP_074223577.1">
    <property type="nucleotide sequence ID" value="NZ_FSRC01000001.1"/>
</dbReference>
<proteinExistence type="predicted"/>
<accession>A0A1N6DG38</accession>
<protein>
    <submittedName>
        <fullName evidence="2">Uncharacterized protein</fullName>
    </submittedName>
</protein>
<feature type="transmembrane region" description="Helical" evidence="1">
    <location>
        <begin position="14"/>
        <end position="34"/>
    </location>
</feature>
<name>A0A1N6DG38_9BACT</name>